<comment type="similarity">
    <text evidence="1 4">Belongs to the D-isomer specific 2-hydroxyacid dehydrogenase family.</text>
</comment>
<dbReference type="PANTHER" id="PTHR42789:SF1">
    <property type="entry name" value="D-ISOMER SPECIFIC 2-HYDROXYACID DEHYDROGENASE FAMILY PROTEIN (AFU_ORTHOLOGUE AFUA_6G10090)"/>
    <property type="match status" value="1"/>
</dbReference>
<dbReference type="InterPro" id="IPR050857">
    <property type="entry name" value="D-2-hydroxyacid_DH"/>
</dbReference>
<evidence type="ECO:0000256" key="2">
    <source>
        <dbReference type="ARBA" id="ARBA00023002"/>
    </source>
</evidence>
<organism evidence="7 8">
    <name type="scientific">Arthrobacter pigmenti</name>
    <dbReference type="NCBI Taxonomy" id="271432"/>
    <lineage>
        <taxon>Bacteria</taxon>
        <taxon>Bacillati</taxon>
        <taxon>Actinomycetota</taxon>
        <taxon>Actinomycetes</taxon>
        <taxon>Micrococcales</taxon>
        <taxon>Micrococcaceae</taxon>
        <taxon>Arthrobacter</taxon>
    </lineage>
</organism>
<dbReference type="SUPFAM" id="SSF52283">
    <property type="entry name" value="Formate/glycerate dehydrogenase catalytic domain-like"/>
    <property type="match status" value="1"/>
</dbReference>
<evidence type="ECO:0000256" key="3">
    <source>
        <dbReference type="ARBA" id="ARBA00023027"/>
    </source>
</evidence>
<dbReference type="EMBL" id="JAATJL010000001">
    <property type="protein sequence ID" value="NJC21621.1"/>
    <property type="molecule type" value="Genomic_DNA"/>
</dbReference>
<dbReference type="Pfam" id="PF00389">
    <property type="entry name" value="2-Hacid_dh"/>
    <property type="match status" value="1"/>
</dbReference>
<comment type="caution">
    <text evidence="7">The sequence shown here is derived from an EMBL/GenBank/DDBJ whole genome shotgun (WGS) entry which is preliminary data.</text>
</comment>
<dbReference type="Gene3D" id="3.40.50.720">
    <property type="entry name" value="NAD(P)-binding Rossmann-like Domain"/>
    <property type="match status" value="2"/>
</dbReference>
<dbReference type="InterPro" id="IPR036291">
    <property type="entry name" value="NAD(P)-bd_dom_sf"/>
</dbReference>
<dbReference type="SUPFAM" id="SSF51735">
    <property type="entry name" value="NAD(P)-binding Rossmann-fold domains"/>
    <property type="match status" value="1"/>
</dbReference>
<evidence type="ECO:0000313" key="8">
    <source>
        <dbReference type="Proteomes" id="UP000547458"/>
    </source>
</evidence>
<dbReference type="AlphaFoldDB" id="A0A846RTL4"/>
<keyword evidence="8" id="KW-1185">Reference proteome</keyword>
<name>A0A846RTL4_9MICC</name>
<evidence type="ECO:0000259" key="5">
    <source>
        <dbReference type="Pfam" id="PF00389"/>
    </source>
</evidence>
<sequence length="334" mass="35755">MSLNVAFSMGEDVFARIFPPQRRAHLGSSLPVLADEPLTTFRSPLADAVLPGVGVLITGWGAPMVDEAVLDRAPKLRYVIHAGGSVKHHLDAACWARGIEVSTAATANAVPVAEYTVAAILMANKKVLQLNAALKSTRGHINPDAMFPEMGNFEKRVGLVGASRIGRHVIELLKPYALEVVVADPYLDAAVARDLGVTLVELDELASTSDVISLHAPSLASTHNLISERVIGLMKPGATFINTARGELVDQDALIRRLCKQDLYAILDVTTPWDLPADNQLYDLPNVLLTPHAAGSLGTELQRLAVTAIEEANRVAEGGELVHRVAVEDLLLMA</sequence>
<dbReference type="Pfam" id="PF02826">
    <property type="entry name" value="2-Hacid_dh_C"/>
    <property type="match status" value="1"/>
</dbReference>
<gene>
    <name evidence="7" type="ORF">BJ994_000697</name>
</gene>
<dbReference type="InterPro" id="IPR006139">
    <property type="entry name" value="D-isomer_2_OHA_DH_cat_dom"/>
</dbReference>
<evidence type="ECO:0000259" key="6">
    <source>
        <dbReference type="Pfam" id="PF02826"/>
    </source>
</evidence>
<dbReference type="Proteomes" id="UP000547458">
    <property type="component" value="Unassembled WGS sequence"/>
</dbReference>
<protein>
    <submittedName>
        <fullName evidence="7">Phosphoglycerate dehydrogenase-like enzyme</fullName>
    </submittedName>
</protein>
<dbReference type="CDD" id="cd12167">
    <property type="entry name" value="2-Hacid_dh_8"/>
    <property type="match status" value="1"/>
</dbReference>
<dbReference type="PANTHER" id="PTHR42789">
    <property type="entry name" value="D-ISOMER SPECIFIC 2-HYDROXYACID DEHYDROGENASE FAMILY PROTEIN (AFU_ORTHOLOGUE AFUA_6G10090)"/>
    <property type="match status" value="1"/>
</dbReference>
<feature type="domain" description="D-isomer specific 2-hydroxyacid dehydrogenase catalytic" evidence="5">
    <location>
        <begin position="60"/>
        <end position="325"/>
    </location>
</feature>
<dbReference type="RefSeq" id="WP_167991527.1">
    <property type="nucleotide sequence ID" value="NZ_JAATJL010000001.1"/>
</dbReference>
<feature type="domain" description="D-isomer specific 2-hydroxyacid dehydrogenase NAD-binding" evidence="6">
    <location>
        <begin position="118"/>
        <end position="294"/>
    </location>
</feature>
<dbReference type="InterPro" id="IPR006140">
    <property type="entry name" value="D-isomer_DH_NAD-bd"/>
</dbReference>
<dbReference type="GO" id="GO:0051287">
    <property type="term" value="F:NAD binding"/>
    <property type="evidence" value="ECO:0007669"/>
    <property type="project" value="InterPro"/>
</dbReference>
<keyword evidence="2 4" id="KW-0560">Oxidoreductase</keyword>
<evidence type="ECO:0000313" key="7">
    <source>
        <dbReference type="EMBL" id="NJC21621.1"/>
    </source>
</evidence>
<proteinExistence type="inferred from homology"/>
<evidence type="ECO:0000256" key="1">
    <source>
        <dbReference type="ARBA" id="ARBA00005854"/>
    </source>
</evidence>
<reference evidence="7 8" key="1">
    <citation type="submission" date="2020-03" db="EMBL/GenBank/DDBJ databases">
        <title>Sequencing the genomes of 1000 actinobacteria strains.</title>
        <authorList>
            <person name="Klenk H.-P."/>
        </authorList>
    </citation>
    <scope>NUCLEOTIDE SEQUENCE [LARGE SCALE GENOMIC DNA]</scope>
    <source>
        <strain evidence="7 8">DSM 16403</strain>
    </source>
</reference>
<keyword evidence="3" id="KW-0520">NAD</keyword>
<dbReference type="GO" id="GO:0016616">
    <property type="term" value="F:oxidoreductase activity, acting on the CH-OH group of donors, NAD or NADP as acceptor"/>
    <property type="evidence" value="ECO:0007669"/>
    <property type="project" value="InterPro"/>
</dbReference>
<accession>A0A846RTL4</accession>
<evidence type="ECO:0000256" key="4">
    <source>
        <dbReference type="RuleBase" id="RU003719"/>
    </source>
</evidence>